<feature type="compositionally biased region" description="Low complexity" evidence="1">
    <location>
        <begin position="329"/>
        <end position="338"/>
    </location>
</feature>
<evidence type="ECO:0000313" key="3">
    <source>
        <dbReference type="Proteomes" id="UP000030645"/>
    </source>
</evidence>
<proteinExistence type="predicted"/>
<dbReference type="Pfam" id="PF06999">
    <property type="entry name" value="Suc_Fer-like"/>
    <property type="match status" value="1"/>
</dbReference>
<feature type="compositionally biased region" description="Low complexity" evidence="1">
    <location>
        <begin position="15"/>
        <end position="28"/>
    </location>
</feature>
<dbReference type="FunFam" id="3.40.30.10:FF:000213">
    <property type="entry name" value="APD1p protein"/>
    <property type="match status" value="1"/>
</dbReference>
<feature type="region of interest" description="Disordered" evidence="1">
    <location>
        <begin position="1"/>
        <end position="61"/>
    </location>
</feature>
<gene>
    <name evidence="2" type="ORF">L484_023721</name>
</gene>
<feature type="region of interest" description="Disordered" evidence="1">
    <location>
        <begin position="298"/>
        <end position="338"/>
    </location>
</feature>
<dbReference type="PANTHER" id="PTHR31902">
    <property type="entry name" value="ACTIN PATCHES DISTAL PROTEIN 1"/>
    <property type="match status" value="1"/>
</dbReference>
<evidence type="ECO:0000256" key="1">
    <source>
        <dbReference type="SAM" id="MobiDB-lite"/>
    </source>
</evidence>
<dbReference type="OrthoDB" id="10253744at2759"/>
<dbReference type="PANTHER" id="PTHR31902:SF14">
    <property type="entry name" value="ACTIN PATCHES DISTAL PROTEIN 1"/>
    <property type="match status" value="1"/>
</dbReference>
<dbReference type="InterPro" id="IPR036249">
    <property type="entry name" value="Thioredoxin-like_sf"/>
</dbReference>
<sequence length="447" mass="49157">MAASSRDDPLAFTNPSISSSSSPITVSSADPLDSYLNDRDSAAASGSFQNDGGGILADTSGGSSSDLEFGFSRPDFRADQHQLAGTVELYDRHVFLCYKNPRVWPPRIEAAEFDRLPRLLSAAVSARKPDIKKQTRLTICEGHDGTETSNGDVLIFPDMVRYRRLTHFDVDTFVEEVLVKDSEWLPMTPEPLKGLYIFVCCHGSRDRRCGVCGPALVNRFRDEIELHGLLGKVSVSPCSHIGGHKYAGNVIIFGPNINGEVTGHWYGYVTPDDVTALLELHIGKGEIVDRLWRGQMGLSEEEQRESQNRRLQMNGDTNIGKDTNKHTETSTNSLSNTSASRCQVEEVMGCCQQENGNSCCQNAELPEKTHSSEATAVAKKVSTEKKRSGRKLLSRINSSSKGSSTRRVCSMPTWLDSWEREDTYAALAVACAALSVAVAYSCYKQLR</sequence>
<dbReference type="InterPro" id="IPR009737">
    <property type="entry name" value="Aim32/Apd1-like"/>
</dbReference>
<dbReference type="SUPFAM" id="SSF52833">
    <property type="entry name" value="Thioredoxin-like"/>
    <property type="match status" value="1"/>
</dbReference>
<name>W9R138_9ROSA</name>
<keyword evidence="3" id="KW-1185">Reference proteome</keyword>
<evidence type="ECO:0000313" key="2">
    <source>
        <dbReference type="EMBL" id="EXB51019.1"/>
    </source>
</evidence>
<reference evidence="3" key="1">
    <citation type="submission" date="2013-01" db="EMBL/GenBank/DDBJ databases">
        <title>Draft Genome Sequence of a Mulberry Tree, Morus notabilis C.K. Schneid.</title>
        <authorList>
            <person name="He N."/>
            <person name="Zhao S."/>
        </authorList>
    </citation>
    <scope>NUCLEOTIDE SEQUENCE</scope>
</reference>
<protein>
    <recommendedName>
        <fullName evidence="4">Altered inheritance of mitochondria protein 32</fullName>
    </recommendedName>
</protein>
<dbReference type="Proteomes" id="UP000030645">
    <property type="component" value="Unassembled WGS sequence"/>
</dbReference>
<dbReference type="eggNOG" id="ENOG502QS3W">
    <property type="taxonomic scope" value="Eukaryota"/>
</dbReference>
<dbReference type="AlphaFoldDB" id="W9R138"/>
<dbReference type="KEGG" id="mnt:21406476"/>
<dbReference type="EMBL" id="KE344020">
    <property type="protein sequence ID" value="EXB51019.1"/>
    <property type="molecule type" value="Genomic_DNA"/>
</dbReference>
<dbReference type="STRING" id="981085.W9R138"/>
<organism evidence="2 3">
    <name type="scientific">Morus notabilis</name>
    <dbReference type="NCBI Taxonomy" id="981085"/>
    <lineage>
        <taxon>Eukaryota</taxon>
        <taxon>Viridiplantae</taxon>
        <taxon>Streptophyta</taxon>
        <taxon>Embryophyta</taxon>
        <taxon>Tracheophyta</taxon>
        <taxon>Spermatophyta</taxon>
        <taxon>Magnoliopsida</taxon>
        <taxon>eudicotyledons</taxon>
        <taxon>Gunneridae</taxon>
        <taxon>Pentapetalae</taxon>
        <taxon>rosids</taxon>
        <taxon>fabids</taxon>
        <taxon>Rosales</taxon>
        <taxon>Moraceae</taxon>
        <taxon>Moreae</taxon>
        <taxon>Morus</taxon>
    </lineage>
</organism>
<dbReference type="Gene3D" id="3.40.30.10">
    <property type="entry name" value="Glutaredoxin"/>
    <property type="match status" value="2"/>
</dbReference>
<accession>W9R138</accession>
<evidence type="ECO:0008006" key="4">
    <source>
        <dbReference type="Google" id="ProtNLM"/>
    </source>
</evidence>
<dbReference type="CDD" id="cd03062">
    <property type="entry name" value="TRX_Fd_Sucrase"/>
    <property type="match status" value="1"/>
</dbReference>